<dbReference type="InterPro" id="IPR019079">
    <property type="entry name" value="Capsule_synth_CapA"/>
</dbReference>
<evidence type="ECO:0000256" key="1">
    <source>
        <dbReference type="ARBA" id="ARBA00005662"/>
    </source>
</evidence>
<dbReference type="AlphaFoldDB" id="A0A3P4B7C7"/>
<sequence length="457" mass="49805">MLYEAERGRIKLAFVGDMMLSRALKPYAEDDYLALVELLRDADASFGNLETTVREAGEGVPNFTQGTPMSTPPALLEDLKWMGIDIVSIANNHATDYGVSGVLASLAHLDRAGIPYSGAGRTLAEARRPGYLETNAGRVGLVSATSFYRPWNRAADARSDSAGRPGINPLGFATSYTVDDESLAALGRISEELGMAQEQVRHRSQFYAPDEVPKNDGDSVALLGTKFVRGKGFAVSTKVDAKDAEANLRFIREARKQSDWVVFSFHCHEFGSAGKRTAPTDVELEASAQFAIEFAHAAVEAGAHVVAGHGPHLTMGVEIYRNAPIFYSLGNFLFQNETIQAFPAEAYGRFGLDAQATPSEFLDARTGSDSRGFPASREFWEGCLATCEFDAGRLAAVRLYPVDMGFGRPRGQRGRPMLARGGNARRILERIARLSRPFETRLDIEGDVGVLRLQERA</sequence>
<protein>
    <submittedName>
        <fullName evidence="3">Capsule biosynthesis protein CapA</fullName>
    </submittedName>
</protein>
<dbReference type="SMART" id="SM00854">
    <property type="entry name" value="PGA_cap"/>
    <property type="match status" value="1"/>
</dbReference>
<organism evidence="3 4">
    <name type="scientific">Pigmentiphaga humi</name>
    <dbReference type="NCBI Taxonomy" id="2478468"/>
    <lineage>
        <taxon>Bacteria</taxon>
        <taxon>Pseudomonadati</taxon>
        <taxon>Pseudomonadota</taxon>
        <taxon>Betaproteobacteria</taxon>
        <taxon>Burkholderiales</taxon>
        <taxon>Alcaligenaceae</taxon>
        <taxon>Pigmentiphaga</taxon>
    </lineage>
</organism>
<dbReference type="InterPro" id="IPR029052">
    <property type="entry name" value="Metallo-depent_PP-like"/>
</dbReference>
<comment type="similarity">
    <text evidence="1">Belongs to the CapA family.</text>
</comment>
<dbReference type="PANTHER" id="PTHR33393">
    <property type="entry name" value="POLYGLUTAMINE SYNTHESIS ACCESSORY PROTEIN RV0574C-RELATED"/>
    <property type="match status" value="1"/>
</dbReference>
<dbReference type="Gene3D" id="3.60.21.10">
    <property type="match status" value="1"/>
</dbReference>
<keyword evidence="4" id="KW-1185">Reference proteome</keyword>
<dbReference type="Proteomes" id="UP000277294">
    <property type="component" value="Unassembled WGS sequence"/>
</dbReference>
<dbReference type="EMBL" id="UWPJ01000033">
    <property type="protein sequence ID" value="VCU71962.1"/>
    <property type="molecule type" value="Genomic_DNA"/>
</dbReference>
<proteinExistence type="inferred from homology"/>
<feature type="domain" description="Capsule synthesis protein CapA" evidence="2">
    <location>
        <begin position="11"/>
        <end position="336"/>
    </location>
</feature>
<name>A0A3P4B7C7_9BURK</name>
<evidence type="ECO:0000313" key="4">
    <source>
        <dbReference type="Proteomes" id="UP000277294"/>
    </source>
</evidence>
<dbReference type="CDD" id="cd07381">
    <property type="entry name" value="MPP_CapA"/>
    <property type="match status" value="1"/>
</dbReference>
<dbReference type="OrthoDB" id="5405713at2"/>
<dbReference type="InterPro" id="IPR052169">
    <property type="entry name" value="CW_Biosynth-Accessory"/>
</dbReference>
<gene>
    <name evidence="3" type="primary">capA</name>
    <name evidence="3" type="ORF">PIGHUM_04054</name>
</gene>
<dbReference type="SUPFAM" id="SSF56300">
    <property type="entry name" value="Metallo-dependent phosphatases"/>
    <property type="match status" value="1"/>
</dbReference>
<reference evidence="3 4" key="1">
    <citation type="submission" date="2018-10" db="EMBL/GenBank/DDBJ databases">
        <authorList>
            <person name="Criscuolo A."/>
        </authorList>
    </citation>
    <scope>NUCLEOTIDE SEQUENCE [LARGE SCALE GENOMIC DNA]</scope>
    <source>
        <strain evidence="3">DnA1</strain>
    </source>
</reference>
<accession>A0A3P4B7C7</accession>
<dbReference type="PANTHER" id="PTHR33393:SF13">
    <property type="entry name" value="PGA BIOSYNTHESIS PROTEIN CAPA"/>
    <property type="match status" value="1"/>
</dbReference>
<dbReference type="RefSeq" id="WP_124081558.1">
    <property type="nucleotide sequence ID" value="NZ_UWPJ01000033.1"/>
</dbReference>
<dbReference type="Pfam" id="PF09587">
    <property type="entry name" value="PGA_cap"/>
    <property type="match status" value="1"/>
</dbReference>
<evidence type="ECO:0000259" key="2">
    <source>
        <dbReference type="SMART" id="SM00854"/>
    </source>
</evidence>
<evidence type="ECO:0000313" key="3">
    <source>
        <dbReference type="EMBL" id="VCU71962.1"/>
    </source>
</evidence>